<name>A0AAD3XGI3_NEPGR</name>
<proteinExistence type="predicted"/>
<dbReference type="AlphaFoldDB" id="A0AAD3XGI3"/>
<evidence type="ECO:0000259" key="3">
    <source>
        <dbReference type="PROSITE" id="PS50158"/>
    </source>
</evidence>
<feature type="compositionally biased region" description="Polar residues" evidence="2">
    <location>
        <begin position="26"/>
        <end position="42"/>
    </location>
</feature>
<feature type="domain" description="CCHC-type" evidence="3">
    <location>
        <begin position="359"/>
        <end position="373"/>
    </location>
</feature>
<comment type="caution">
    <text evidence="4">The sequence shown here is derived from an EMBL/GenBank/DDBJ whole genome shotgun (WGS) entry which is preliminary data.</text>
</comment>
<reference evidence="4" key="1">
    <citation type="submission" date="2023-05" db="EMBL/GenBank/DDBJ databases">
        <title>Nepenthes gracilis genome sequencing.</title>
        <authorList>
            <person name="Fukushima K."/>
        </authorList>
    </citation>
    <scope>NUCLEOTIDE SEQUENCE</scope>
    <source>
        <strain evidence="4">SING2019-196</strain>
    </source>
</reference>
<gene>
    <name evidence="4" type="ORF">Nepgr_005511</name>
</gene>
<dbReference type="GO" id="GO:0008270">
    <property type="term" value="F:zinc ion binding"/>
    <property type="evidence" value="ECO:0007669"/>
    <property type="project" value="UniProtKB-KW"/>
</dbReference>
<dbReference type="Proteomes" id="UP001279734">
    <property type="component" value="Unassembled WGS sequence"/>
</dbReference>
<dbReference type="InterPro" id="IPR005162">
    <property type="entry name" value="Retrotrans_gag_dom"/>
</dbReference>
<dbReference type="SMART" id="SM00343">
    <property type="entry name" value="ZnF_C2HC"/>
    <property type="match status" value="1"/>
</dbReference>
<evidence type="ECO:0000313" key="5">
    <source>
        <dbReference type="Proteomes" id="UP001279734"/>
    </source>
</evidence>
<dbReference type="InterPro" id="IPR036875">
    <property type="entry name" value="Znf_CCHC_sf"/>
</dbReference>
<protein>
    <recommendedName>
        <fullName evidence="3">CCHC-type domain-containing protein</fullName>
    </recommendedName>
</protein>
<keyword evidence="5" id="KW-1185">Reference proteome</keyword>
<sequence>MGLEEANKSAEVRLIQQGVPEFRTANQPLTTSPAISCDQGGNSMPLKRPEAEKSDYEVCKMPKEEGSRAGGLGIKEVCGVLNRMVEVMNQLIHALPQEIHSNNYGEKSVSQNIIYQEVPEFMGEPDPIKAENWIRRLEKTFEFIDCPEEEKVKWATYKLYGEADYWWTMSEKILNQEMEVITWDRFLEVFNEKYIPTSFREKMEEEFIRLRQGGRSVAQYEAKFLELSRYAPYLVSDETMMAKRFLQGLKDVIRKQLVPHNLTSYNEVLDRAFLVEQVLERTKVEEKRNAVRGEVTQSGQASSSGRQFKKQKFEGMGDSMASSNVQGTQSEGLLFPRKLCSFCGKHRENQPCYQKLQACYNCGKMGHIIRDCPLVFEG</sequence>
<dbReference type="PANTHER" id="PTHR34482">
    <property type="entry name" value="DNA DAMAGE-INDUCIBLE PROTEIN 1-LIKE"/>
    <property type="match status" value="1"/>
</dbReference>
<evidence type="ECO:0000256" key="2">
    <source>
        <dbReference type="SAM" id="MobiDB-lite"/>
    </source>
</evidence>
<evidence type="ECO:0000313" key="4">
    <source>
        <dbReference type="EMBL" id="GMH03672.1"/>
    </source>
</evidence>
<dbReference type="GO" id="GO:0003676">
    <property type="term" value="F:nucleic acid binding"/>
    <property type="evidence" value="ECO:0007669"/>
    <property type="project" value="InterPro"/>
</dbReference>
<keyword evidence="1" id="KW-0862">Zinc</keyword>
<feature type="region of interest" description="Disordered" evidence="2">
    <location>
        <begin position="26"/>
        <end position="51"/>
    </location>
</feature>
<keyword evidence="1" id="KW-0479">Metal-binding</keyword>
<dbReference type="InterPro" id="IPR001878">
    <property type="entry name" value="Znf_CCHC"/>
</dbReference>
<dbReference type="PANTHER" id="PTHR34482:SF36">
    <property type="entry name" value="RETROTRANSPOSON GAG DOMAIN-CONTAINING PROTEIN"/>
    <property type="match status" value="1"/>
</dbReference>
<dbReference type="Pfam" id="PF03732">
    <property type="entry name" value="Retrotrans_gag"/>
    <property type="match status" value="1"/>
</dbReference>
<dbReference type="Pfam" id="PF00098">
    <property type="entry name" value="zf-CCHC"/>
    <property type="match status" value="1"/>
</dbReference>
<organism evidence="4 5">
    <name type="scientific">Nepenthes gracilis</name>
    <name type="common">Slender pitcher plant</name>
    <dbReference type="NCBI Taxonomy" id="150966"/>
    <lineage>
        <taxon>Eukaryota</taxon>
        <taxon>Viridiplantae</taxon>
        <taxon>Streptophyta</taxon>
        <taxon>Embryophyta</taxon>
        <taxon>Tracheophyta</taxon>
        <taxon>Spermatophyta</taxon>
        <taxon>Magnoliopsida</taxon>
        <taxon>eudicotyledons</taxon>
        <taxon>Gunneridae</taxon>
        <taxon>Pentapetalae</taxon>
        <taxon>Caryophyllales</taxon>
        <taxon>Nepenthaceae</taxon>
        <taxon>Nepenthes</taxon>
    </lineage>
</organism>
<accession>A0AAD3XGI3</accession>
<dbReference type="EMBL" id="BSYO01000004">
    <property type="protein sequence ID" value="GMH03672.1"/>
    <property type="molecule type" value="Genomic_DNA"/>
</dbReference>
<dbReference type="SUPFAM" id="SSF57756">
    <property type="entry name" value="Retrovirus zinc finger-like domains"/>
    <property type="match status" value="1"/>
</dbReference>
<dbReference type="Gene3D" id="4.10.60.10">
    <property type="entry name" value="Zinc finger, CCHC-type"/>
    <property type="match status" value="1"/>
</dbReference>
<evidence type="ECO:0000256" key="1">
    <source>
        <dbReference type="PROSITE-ProRule" id="PRU00047"/>
    </source>
</evidence>
<dbReference type="PROSITE" id="PS50158">
    <property type="entry name" value="ZF_CCHC"/>
    <property type="match status" value="1"/>
</dbReference>
<keyword evidence="1" id="KW-0863">Zinc-finger</keyword>